<sequence>MPEDERLQAIKHLLFNYVRSPSFCHIRDPHAVIVLANEIMRVVDGRNCVWLKWDEHREKLVKSAVGCWIPFDDLRDFLNGMPGPVLITTDVTQRIRAFEDEDYFSYPKEELQPGCLAIHEREKANGTELPAVIGLSRDHVEREEERLRNEQRQQYEQWREKDRTAREQRLLSGADCKWTQLAKSPDWHCRTNGRLYRLSPTKEKMWNLYRANSVDSPNGSLIGKYQRRGDASKAVAQVAYQPDQL</sequence>
<name>A0A4U6RSC7_BRAEL</name>
<dbReference type="EMBL" id="SZZP01000021">
    <property type="protein sequence ID" value="TKV77734.1"/>
    <property type="molecule type" value="Genomic_DNA"/>
</dbReference>
<comment type="caution">
    <text evidence="2">The sequence shown here is derived from an EMBL/GenBank/DDBJ whole genome shotgun (WGS) entry which is preliminary data.</text>
</comment>
<accession>A0A4U6RSC7</accession>
<protein>
    <submittedName>
        <fullName evidence="2">Uncharacterized protein</fullName>
    </submittedName>
</protein>
<evidence type="ECO:0000256" key="1">
    <source>
        <dbReference type="SAM" id="Coils"/>
    </source>
</evidence>
<reference evidence="2 3" key="1">
    <citation type="submission" date="2019-05" db="EMBL/GenBank/DDBJ databases">
        <title>Draft Genome of Bradyrhizobium elkanii strain SEMIA 938, Used in Commercial Inoculants for Lupinus spp. in Brazil.</title>
        <authorList>
            <person name="Hungria M."/>
            <person name="Delamuta J.R.M."/>
            <person name="Ribeiro R.A."/>
            <person name="Nogueira M.A."/>
        </authorList>
    </citation>
    <scope>NUCLEOTIDE SEQUENCE [LARGE SCALE GENOMIC DNA]</scope>
    <source>
        <strain evidence="2 3">Semia 938</strain>
    </source>
</reference>
<proteinExistence type="predicted"/>
<evidence type="ECO:0000313" key="3">
    <source>
        <dbReference type="Proteomes" id="UP000305095"/>
    </source>
</evidence>
<gene>
    <name evidence="2" type="ORF">FDV58_29470</name>
</gene>
<dbReference type="AlphaFoldDB" id="A0A4U6RSC7"/>
<organism evidence="2 3">
    <name type="scientific">Bradyrhizobium elkanii</name>
    <dbReference type="NCBI Taxonomy" id="29448"/>
    <lineage>
        <taxon>Bacteria</taxon>
        <taxon>Pseudomonadati</taxon>
        <taxon>Pseudomonadota</taxon>
        <taxon>Alphaproteobacteria</taxon>
        <taxon>Hyphomicrobiales</taxon>
        <taxon>Nitrobacteraceae</taxon>
        <taxon>Bradyrhizobium</taxon>
    </lineage>
</organism>
<keyword evidence="1" id="KW-0175">Coiled coil</keyword>
<dbReference type="RefSeq" id="WP_137482269.1">
    <property type="nucleotide sequence ID" value="NZ_SZZP01000021.1"/>
</dbReference>
<evidence type="ECO:0000313" key="2">
    <source>
        <dbReference type="EMBL" id="TKV77734.1"/>
    </source>
</evidence>
<feature type="coiled-coil region" evidence="1">
    <location>
        <begin position="137"/>
        <end position="168"/>
    </location>
</feature>
<dbReference type="Proteomes" id="UP000305095">
    <property type="component" value="Unassembled WGS sequence"/>
</dbReference>